<dbReference type="Proteomes" id="UP001604336">
    <property type="component" value="Unassembled WGS sequence"/>
</dbReference>
<evidence type="ECO:0000259" key="1">
    <source>
        <dbReference type="Pfam" id="PF13456"/>
    </source>
</evidence>
<dbReference type="Pfam" id="PF13456">
    <property type="entry name" value="RVT_3"/>
    <property type="match status" value="1"/>
</dbReference>
<dbReference type="SUPFAM" id="SSF53098">
    <property type="entry name" value="Ribonuclease H-like"/>
    <property type="match status" value="1"/>
</dbReference>
<dbReference type="InterPro" id="IPR044730">
    <property type="entry name" value="RNase_H-like_dom_plant"/>
</dbReference>
<accession>A0ABD1QWC8</accession>
<comment type="caution">
    <text evidence="2">The sequence shown here is derived from an EMBL/GenBank/DDBJ whole genome shotgun (WGS) entry which is preliminary data.</text>
</comment>
<evidence type="ECO:0000313" key="2">
    <source>
        <dbReference type="EMBL" id="KAL2480194.1"/>
    </source>
</evidence>
<dbReference type="Gene3D" id="3.30.420.10">
    <property type="entry name" value="Ribonuclease H-like superfamily/Ribonuclease H"/>
    <property type="match status" value="1"/>
</dbReference>
<dbReference type="InterPro" id="IPR002156">
    <property type="entry name" value="RNaseH_domain"/>
</dbReference>
<sequence>MRQGWIYEWRGCYQRSHWALYQGLLCWLRDIFILEAELRAILQDIELARWMGLVDLWIETDSTLAVHCISRGGGPWVIQSMLRHIRHLLSFDRDIVFHIFREGNQVADSLAFEGWDRQHYQEYGPSDLPRRSRELLQTDRFGRPSVKGL</sequence>
<dbReference type="AlphaFoldDB" id="A0ABD1QWC8"/>
<proteinExistence type="predicted"/>
<feature type="domain" description="RNase H type-1" evidence="1">
    <location>
        <begin position="33"/>
        <end position="111"/>
    </location>
</feature>
<organism evidence="2 3">
    <name type="scientific">Abeliophyllum distichum</name>
    <dbReference type="NCBI Taxonomy" id="126358"/>
    <lineage>
        <taxon>Eukaryota</taxon>
        <taxon>Viridiplantae</taxon>
        <taxon>Streptophyta</taxon>
        <taxon>Embryophyta</taxon>
        <taxon>Tracheophyta</taxon>
        <taxon>Spermatophyta</taxon>
        <taxon>Magnoliopsida</taxon>
        <taxon>eudicotyledons</taxon>
        <taxon>Gunneridae</taxon>
        <taxon>Pentapetalae</taxon>
        <taxon>asterids</taxon>
        <taxon>lamiids</taxon>
        <taxon>Lamiales</taxon>
        <taxon>Oleaceae</taxon>
        <taxon>Forsythieae</taxon>
        <taxon>Abeliophyllum</taxon>
    </lineage>
</organism>
<gene>
    <name evidence="2" type="ORF">Adt_33160</name>
</gene>
<dbReference type="InterPro" id="IPR012337">
    <property type="entry name" value="RNaseH-like_sf"/>
</dbReference>
<dbReference type="CDD" id="cd06222">
    <property type="entry name" value="RNase_H_like"/>
    <property type="match status" value="1"/>
</dbReference>
<dbReference type="InterPro" id="IPR036397">
    <property type="entry name" value="RNaseH_sf"/>
</dbReference>
<keyword evidence="3" id="KW-1185">Reference proteome</keyword>
<dbReference type="EMBL" id="JBFOLK010000010">
    <property type="protein sequence ID" value="KAL2480194.1"/>
    <property type="molecule type" value="Genomic_DNA"/>
</dbReference>
<dbReference type="InterPro" id="IPR053151">
    <property type="entry name" value="RNase_H-like"/>
</dbReference>
<reference evidence="3" key="1">
    <citation type="submission" date="2024-07" db="EMBL/GenBank/DDBJ databases">
        <title>Two chromosome-level genome assemblies of Korean endemic species Abeliophyllum distichum and Forsythia ovata (Oleaceae).</title>
        <authorList>
            <person name="Jang H."/>
        </authorList>
    </citation>
    <scope>NUCLEOTIDE SEQUENCE [LARGE SCALE GENOMIC DNA]</scope>
</reference>
<dbReference type="PANTHER" id="PTHR47723:SF19">
    <property type="entry name" value="POLYNUCLEOTIDYL TRANSFERASE, RIBONUCLEASE H-LIKE SUPERFAMILY PROTEIN"/>
    <property type="match status" value="1"/>
</dbReference>
<dbReference type="PANTHER" id="PTHR47723">
    <property type="entry name" value="OS05G0353850 PROTEIN"/>
    <property type="match status" value="1"/>
</dbReference>
<name>A0ABD1QWC8_9LAMI</name>
<protein>
    <submittedName>
        <fullName evidence="2">RNase H domain-containing protein</fullName>
    </submittedName>
</protein>
<evidence type="ECO:0000313" key="3">
    <source>
        <dbReference type="Proteomes" id="UP001604336"/>
    </source>
</evidence>